<dbReference type="GO" id="GO:0009098">
    <property type="term" value="P:L-leucine biosynthetic process"/>
    <property type="evidence" value="ECO:0007669"/>
    <property type="project" value="InterPro"/>
</dbReference>
<dbReference type="RefSeq" id="WP_011208408.1">
    <property type="nucleotide sequence ID" value="NZ_CAACYE020000001.1"/>
</dbReference>
<dbReference type="EMBL" id="LN868938">
    <property type="protein sequence ID" value="CRY77203.1"/>
    <property type="molecule type" value="Genomic_DNA"/>
</dbReference>
<name>A0A0H5NP22_NOCFR</name>
<protein>
    <submittedName>
        <fullName evidence="3">2-isopropylmalate synthase</fullName>
    </submittedName>
</protein>
<dbReference type="Pfam" id="PF08502">
    <property type="entry name" value="LeuA_dimer"/>
    <property type="match status" value="1"/>
</dbReference>
<dbReference type="InterPro" id="IPR036230">
    <property type="entry name" value="LeuA_allosteric_dom_sf"/>
</dbReference>
<dbReference type="Gene3D" id="3.30.160.270">
    <property type="match status" value="1"/>
</dbReference>
<reference evidence="4" key="1">
    <citation type="submission" date="2015-03" db="EMBL/GenBank/DDBJ databases">
        <authorList>
            <consortium name="Pathogen Informatics"/>
        </authorList>
    </citation>
    <scope>NUCLEOTIDE SEQUENCE [LARGE SCALE GENOMIC DNA]</scope>
    <source>
        <strain evidence="4">NCTC11134</strain>
    </source>
</reference>
<dbReference type="GeneID" id="61132661"/>
<dbReference type="AlphaFoldDB" id="A0A0H5NP22"/>
<evidence type="ECO:0000313" key="3">
    <source>
        <dbReference type="EMBL" id="CRY77203.1"/>
    </source>
</evidence>
<evidence type="ECO:0000256" key="1">
    <source>
        <dbReference type="ARBA" id="ARBA00022679"/>
    </source>
</evidence>
<accession>A0A0H5NP22</accession>
<evidence type="ECO:0000259" key="2">
    <source>
        <dbReference type="SMART" id="SM00917"/>
    </source>
</evidence>
<dbReference type="KEGG" id="nfr:ERS450000_02235"/>
<dbReference type="GO" id="GO:0003852">
    <property type="term" value="F:2-isopropylmalate synthase activity"/>
    <property type="evidence" value="ECO:0007669"/>
    <property type="project" value="InterPro"/>
</dbReference>
<dbReference type="SUPFAM" id="SSF110921">
    <property type="entry name" value="2-isopropylmalate synthase LeuA, allosteric (dimerisation) domain"/>
    <property type="match status" value="1"/>
</dbReference>
<organism evidence="3 4">
    <name type="scientific">Nocardia farcinica</name>
    <dbReference type="NCBI Taxonomy" id="37329"/>
    <lineage>
        <taxon>Bacteria</taxon>
        <taxon>Bacillati</taxon>
        <taxon>Actinomycetota</taxon>
        <taxon>Actinomycetes</taxon>
        <taxon>Mycobacteriales</taxon>
        <taxon>Nocardiaceae</taxon>
        <taxon>Nocardia</taxon>
    </lineage>
</organism>
<sequence>MTFLALDPHAFVSAAPRTLRAESAGMSPAEFYDRYCQDSGPVRLSDWVAVGGRAAAYTATLEFADRLRTVATIGSPVAALTSALYEEGFPVEILQFHQRRTSEGTATFVQCEVNGKRGWGAALADDSAESSARAMISGINRLGS</sequence>
<dbReference type="OMA" id="RAEWAMG"/>
<gene>
    <name evidence="3" type="ORF">ERS450000_02235</name>
</gene>
<feature type="domain" description="2-isopropylmalate synthase LeuA allosteric (dimerisation)" evidence="2">
    <location>
        <begin position="25"/>
        <end position="143"/>
    </location>
</feature>
<evidence type="ECO:0000313" key="4">
    <source>
        <dbReference type="Proteomes" id="UP000057820"/>
    </source>
</evidence>
<dbReference type="SMART" id="SM00917">
    <property type="entry name" value="LeuA_dimer"/>
    <property type="match status" value="1"/>
</dbReference>
<proteinExistence type="predicted"/>
<dbReference type="InterPro" id="IPR013709">
    <property type="entry name" value="2-isopropylmalate_synth_dimer"/>
</dbReference>
<keyword evidence="1" id="KW-0808">Transferase</keyword>
<dbReference type="Proteomes" id="UP000057820">
    <property type="component" value="Chromosome 1"/>
</dbReference>